<dbReference type="InterPro" id="IPR036397">
    <property type="entry name" value="RNaseH_sf"/>
</dbReference>
<evidence type="ECO:0000259" key="2">
    <source>
        <dbReference type="Pfam" id="PF13276"/>
    </source>
</evidence>
<dbReference type="InterPro" id="IPR012337">
    <property type="entry name" value="RNaseH-like_sf"/>
</dbReference>
<accession>A0ABD4SVZ4</accession>
<dbReference type="InterPro" id="IPR001584">
    <property type="entry name" value="Integrase_cat-core"/>
</dbReference>
<organism evidence="3 4">
    <name type="scientific">Laribacter hongkongensis</name>
    <dbReference type="NCBI Taxonomy" id="168471"/>
    <lineage>
        <taxon>Bacteria</taxon>
        <taxon>Pseudomonadati</taxon>
        <taxon>Pseudomonadota</taxon>
        <taxon>Betaproteobacteria</taxon>
        <taxon>Neisseriales</taxon>
        <taxon>Aquaspirillaceae</taxon>
        <taxon>Laribacter</taxon>
    </lineage>
</organism>
<evidence type="ECO:0000313" key="3">
    <source>
        <dbReference type="EMBL" id="MCG9027212.1"/>
    </source>
</evidence>
<feature type="domain" description="Integrase catalytic" evidence="1">
    <location>
        <begin position="79"/>
        <end position="138"/>
    </location>
</feature>
<name>A0ABD4SVZ4_9NEIS</name>
<dbReference type="InterPro" id="IPR025948">
    <property type="entry name" value="HTH-like_dom"/>
</dbReference>
<protein>
    <submittedName>
        <fullName evidence="3">IS3 family transposase</fullName>
    </submittedName>
</protein>
<reference evidence="3 4" key="1">
    <citation type="submission" date="2021-10" db="EMBL/GenBank/DDBJ databases">
        <title>Whole-genome sequencing analysis of Laribacter hongkongensis: virulence gene profiles, carbohydrate-active enzyme prediction, and antimicrobial resistance characterization.</title>
        <authorList>
            <person name="Yuan P."/>
            <person name="Zhan Y."/>
            <person name="Chen D."/>
        </authorList>
    </citation>
    <scope>NUCLEOTIDE SEQUENCE [LARGE SCALE GENOMIC DNA]</scope>
    <source>
        <strain evidence="3 4">W67</strain>
    </source>
</reference>
<comment type="caution">
    <text evidence="3">The sequence shown here is derived from an EMBL/GenBank/DDBJ whole genome shotgun (WGS) entry which is preliminary data.</text>
</comment>
<dbReference type="Gene3D" id="3.30.420.10">
    <property type="entry name" value="Ribonuclease H-like superfamily/Ribonuclease H"/>
    <property type="match status" value="1"/>
</dbReference>
<dbReference type="RefSeq" id="WP_373308589.1">
    <property type="nucleotide sequence ID" value="NZ_JAJAXF010000046.1"/>
</dbReference>
<evidence type="ECO:0000259" key="1">
    <source>
        <dbReference type="Pfam" id="PF00665"/>
    </source>
</evidence>
<gene>
    <name evidence="3" type="ORF">LH440_15155</name>
</gene>
<dbReference type="PANTHER" id="PTHR46889:SF4">
    <property type="entry name" value="TRANSPOSASE INSO FOR INSERTION SEQUENCE ELEMENT IS911B-RELATED"/>
    <property type="match status" value="1"/>
</dbReference>
<feature type="domain" description="HTH-like" evidence="2">
    <location>
        <begin position="5"/>
        <end position="54"/>
    </location>
</feature>
<dbReference type="Pfam" id="PF00665">
    <property type="entry name" value="rve"/>
    <property type="match status" value="1"/>
</dbReference>
<evidence type="ECO:0000313" key="4">
    <source>
        <dbReference type="Proteomes" id="UP001200247"/>
    </source>
</evidence>
<sequence>MSLQLKTAFDKSGCCYGSRRLLKALRAKGWQIGSYRVRRLMREYRLRTVWRRKFVHTTDSRHTVSVAPNVLDRQFDLTGPNQARVSDMTYVRTRNGWLYLVAVMDLFSRKIIGWAMAPNMLAELVCRALRMAIAQHRPAAGRPSPGRRP</sequence>
<dbReference type="PANTHER" id="PTHR46889">
    <property type="entry name" value="TRANSPOSASE INSF FOR INSERTION SEQUENCE IS3B-RELATED"/>
    <property type="match status" value="1"/>
</dbReference>
<dbReference type="Pfam" id="PF13276">
    <property type="entry name" value="HTH_21"/>
    <property type="match status" value="1"/>
</dbReference>
<dbReference type="AlphaFoldDB" id="A0ABD4SVZ4"/>
<dbReference type="EMBL" id="JAJAXM010000042">
    <property type="protein sequence ID" value="MCG9027212.1"/>
    <property type="molecule type" value="Genomic_DNA"/>
</dbReference>
<dbReference type="SUPFAM" id="SSF53098">
    <property type="entry name" value="Ribonuclease H-like"/>
    <property type="match status" value="1"/>
</dbReference>
<dbReference type="Proteomes" id="UP001200247">
    <property type="component" value="Unassembled WGS sequence"/>
</dbReference>
<proteinExistence type="predicted"/>
<dbReference type="InterPro" id="IPR050900">
    <property type="entry name" value="Transposase_IS3/IS150/IS904"/>
</dbReference>